<dbReference type="InterPro" id="IPR001608">
    <property type="entry name" value="Ala_racemase_N"/>
</dbReference>
<feature type="domain" description="Alanine racemase N-terminal" evidence="4">
    <location>
        <begin position="9"/>
        <end position="225"/>
    </location>
</feature>
<dbReference type="InterPro" id="IPR029066">
    <property type="entry name" value="PLP-binding_barrel"/>
</dbReference>
<dbReference type="STRING" id="584708.Apau_1273"/>
<reference evidence="5 6" key="1">
    <citation type="journal article" date="2010" name="Stand. Genomic Sci.">
        <title>Non-contiguous finished genome sequence of Aminomonas paucivorans type strain (GLU-3).</title>
        <authorList>
            <person name="Pitluck S."/>
            <person name="Yasawong M."/>
            <person name="Held B."/>
            <person name="Lapidus A."/>
            <person name="Nolan M."/>
            <person name="Copeland A."/>
            <person name="Lucas S."/>
            <person name="Del Rio T.G."/>
            <person name="Tice H."/>
            <person name="Cheng J.F."/>
            <person name="Chertkov O."/>
            <person name="Goodwin L."/>
            <person name="Tapia R."/>
            <person name="Han C."/>
            <person name="Liolios K."/>
            <person name="Ivanova N."/>
            <person name="Mavromatis K."/>
            <person name="Ovchinnikova G."/>
            <person name="Pati A."/>
            <person name="Chen A."/>
            <person name="Palaniappan K."/>
            <person name="Land M."/>
            <person name="Hauser L."/>
            <person name="Chang Y.J."/>
            <person name="Jeffries C.D."/>
            <person name="Pukall R."/>
            <person name="Spring S."/>
            <person name="Rohde M."/>
            <person name="Sikorski J."/>
            <person name="Goker M."/>
            <person name="Woyke T."/>
            <person name="Bristow J."/>
            <person name="Eisen J.A."/>
            <person name="Markowitz V."/>
            <person name="Hugenholtz P."/>
            <person name="Kyrpides N.C."/>
            <person name="Klenk H.P."/>
        </authorList>
    </citation>
    <scope>NUCLEOTIDE SEQUENCE [LARGE SCALE GENOMIC DNA]</scope>
    <source>
        <strain evidence="5 6">DSM 12260</strain>
    </source>
</reference>
<dbReference type="GO" id="GO:0008784">
    <property type="term" value="F:alanine racemase activity"/>
    <property type="evidence" value="ECO:0007669"/>
    <property type="project" value="TreeGrafter"/>
</dbReference>
<protein>
    <submittedName>
        <fullName evidence="5">Alanine racemase domain protein</fullName>
    </submittedName>
</protein>
<dbReference type="Proteomes" id="UP000005096">
    <property type="component" value="Chromosome"/>
</dbReference>
<dbReference type="AlphaFoldDB" id="E3CYR9"/>
<evidence type="ECO:0000259" key="4">
    <source>
        <dbReference type="Pfam" id="PF01168"/>
    </source>
</evidence>
<comment type="cofactor">
    <cofactor evidence="1">
        <name>pyridoxal 5'-phosphate</name>
        <dbReference type="ChEBI" id="CHEBI:597326"/>
    </cofactor>
</comment>
<dbReference type="EMBL" id="CM001022">
    <property type="protein sequence ID" value="EFQ23697.1"/>
    <property type="molecule type" value="Genomic_DNA"/>
</dbReference>
<proteinExistence type="predicted"/>
<gene>
    <name evidence="5" type="ORF">Apau_1273</name>
</gene>
<dbReference type="eggNOG" id="COG3457">
    <property type="taxonomic scope" value="Bacteria"/>
</dbReference>
<organism evidence="5 6">
    <name type="scientific">Aminomonas paucivorans DSM 12260</name>
    <dbReference type="NCBI Taxonomy" id="584708"/>
    <lineage>
        <taxon>Bacteria</taxon>
        <taxon>Thermotogati</taxon>
        <taxon>Synergistota</taxon>
        <taxon>Synergistia</taxon>
        <taxon>Synergistales</taxon>
        <taxon>Synergistaceae</taxon>
        <taxon>Aminomonas</taxon>
    </lineage>
</organism>
<evidence type="ECO:0000256" key="3">
    <source>
        <dbReference type="ARBA" id="ARBA00023235"/>
    </source>
</evidence>
<keyword evidence="2" id="KW-0663">Pyridoxal phosphate</keyword>
<dbReference type="PANTHER" id="PTHR30511:SF3">
    <property type="entry name" value="LYSINE RACEMASE"/>
    <property type="match status" value="1"/>
</dbReference>
<dbReference type="GO" id="GO:0030170">
    <property type="term" value="F:pyridoxal phosphate binding"/>
    <property type="evidence" value="ECO:0007669"/>
    <property type="project" value="TreeGrafter"/>
</dbReference>
<evidence type="ECO:0000313" key="5">
    <source>
        <dbReference type="EMBL" id="EFQ23697.1"/>
    </source>
</evidence>
<dbReference type="Gene3D" id="3.20.20.10">
    <property type="entry name" value="Alanine racemase"/>
    <property type="match status" value="1"/>
</dbReference>
<name>E3CYR9_9BACT</name>
<dbReference type="GO" id="GO:0005829">
    <property type="term" value="C:cytosol"/>
    <property type="evidence" value="ECO:0007669"/>
    <property type="project" value="TreeGrafter"/>
</dbReference>
<accession>E3CYR9</accession>
<keyword evidence="6" id="KW-1185">Reference proteome</keyword>
<evidence type="ECO:0000313" key="6">
    <source>
        <dbReference type="Proteomes" id="UP000005096"/>
    </source>
</evidence>
<dbReference type="InterPro" id="IPR000821">
    <property type="entry name" value="Ala_racemase"/>
</dbReference>
<sequence length="354" mass="38152">MALPELMVHGDRILHNVREVVRRCGAAGVDLWGVTKGLCGNPQVGRLFLEGGCTALADSRVRNLRGLREAGIRAPLYLIRIPMEQELEELVEVADGALVSMGETLEALEELCRSRGRTFRAVVMVDVGDLREGVLPEELESLGRRCAALRHVVVEGLGTNLGCFGGILATPENLTELLQGAERFREASGLEAPLVSGGATLSLKLLEEGTLPRGINHLRVGEALLLGTDSTGMRTIPYLNQETMEIRAQVVELRRKPSVPRGTVGVDAFGAVPSFEDRGNRRRAILALGKQDVRLEGLTPLESGVEILGGSSDHLVCDVEEVPALQLGDVLSFRPNYGAMLAAATSPYLDLRVL</sequence>
<dbReference type="OrthoDB" id="504078at2"/>
<dbReference type="SUPFAM" id="SSF51419">
    <property type="entry name" value="PLP-binding barrel"/>
    <property type="match status" value="1"/>
</dbReference>
<keyword evidence="3" id="KW-0413">Isomerase</keyword>
<evidence type="ECO:0000256" key="1">
    <source>
        <dbReference type="ARBA" id="ARBA00001933"/>
    </source>
</evidence>
<dbReference type="PaxDb" id="584708-Apau_1273"/>
<dbReference type="HOGENOM" id="CLU_067103_0_0_0"/>
<dbReference type="Pfam" id="PF01168">
    <property type="entry name" value="Ala_racemase_N"/>
    <property type="match status" value="1"/>
</dbReference>
<dbReference type="RefSeq" id="WP_006300899.1">
    <property type="nucleotide sequence ID" value="NZ_CM001022.1"/>
</dbReference>
<dbReference type="PANTHER" id="PTHR30511">
    <property type="entry name" value="ALANINE RACEMASE"/>
    <property type="match status" value="1"/>
</dbReference>
<evidence type="ECO:0000256" key="2">
    <source>
        <dbReference type="ARBA" id="ARBA00022898"/>
    </source>
</evidence>